<proteinExistence type="predicted"/>
<protein>
    <submittedName>
        <fullName evidence="1">Uncharacterized protein</fullName>
    </submittedName>
</protein>
<dbReference type="EMBL" id="JBHMDG010000011">
    <property type="protein sequence ID" value="MFB9313060.1"/>
    <property type="molecule type" value="Genomic_DNA"/>
</dbReference>
<comment type="caution">
    <text evidence="1">The sequence shown here is derived from an EMBL/GenBank/DDBJ whole genome shotgun (WGS) entry which is preliminary data.</text>
</comment>
<reference evidence="1 2" key="1">
    <citation type="submission" date="2024-09" db="EMBL/GenBank/DDBJ databases">
        <authorList>
            <person name="Sun Q."/>
            <person name="Mori K."/>
        </authorList>
    </citation>
    <scope>NUCLEOTIDE SEQUENCE [LARGE SCALE GENOMIC DNA]</scope>
    <source>
        <strain evidence="1 2">JCM 9626</strain>
    </source>
</reference>
<gene>
    <name evidence="1" type="ORF">ACFFRI_08395</name>
</gene>
<keyword evidence="2" id="KW-1185">Reference proteome</keyword>
<accession>A0ABV5K8N0</accession>
<sequence length="150" mass="16196">MTVHAPHAPDLSRPDVLPDAAVLAERRQAAALLRSACERLDPAVVPPEPLIRPGPTHLTLECAATVVLRDHADGHRSLARLAEALPGWDRRLAPGRVARLEARHAGRTVAASYVEDERVLVLTVVSASLPVTREQSRRLRGARGAREVAS</sequence>
<name>A0ABV5K8N0_9ACTN</name>
<evidence type="ECO:0000313" key="2">
    <source>
        <dbReference type="Proteomes" id="UP001589750"/>
    </source>
</evidence>
<dbReference type="Proteomes" id="UP001589750">
    <property type="component" value="Unassembled WGS sequence"/>
</dbReference>
<dbReference type="RefSeq" id="WP_140011220.1">
    <property type="nucleotide sequence ID" value="NZ_JBHMDG010000011.1"/>
</dbReference>
<evidence type="ECO:0000313" key="1">
    <source>
        <dbReference type="EMBL" id="MFB9313060.1"/>
    </source>
</evidence>
<organism evidence="1 2">
    <name type="scientific">Nocardioides plantarum</name>
    <dbReference type="NCBI Taxonomy" id="29299"/>
    <lineage>
        <taxon>Bacteria</taxon>
        <taxon>Bacillati</taxon>
        <taxon>Actinomycetota</taxon>
        <taxon>Actinomycetes</taxon>
        <taxon>Propionibacteriales</taxon>
        <taxon>Nocardioidaceae</taxon>
        <taxon>Nocardioides</taxon>
    </lineage>
</organism>